<reference evidence="1 2" key="1">
    <citation type="submission" date="2018-10" db="EMBL/GenBank/DDBJ databases">
        <title>Dokdonia luteus sp. nov., isolated from sea water.</title>
        <authorList>
            <person name="Zhou L.Y."/>
            <person name="Du Z.J."/>
        </authorList>
    </citation>
    <scope>NUCLEOTIDE SEQUENCE [LARGE SCALE GENOMIC DNA]</scope>
    <source>
        <strain evidence="1 2">SH27</strain>
    </source>
</reference>
<proteinExistence type="predicted"/>
<organism evidence="1 2">
    <name type="scientific">Dokdonia sinensis</name>
    <dbReference type="NCBI Taxonomy" id="2479847"/>
    <lineage>
        <taxon>Bacteria</taxon>
        <taxon>Pseudomonadati</taxon>
        <taxon>Bacteroidota</taxon>
        <taxon>Flavobacteriia</taxon>
        <taxon>Flavobacteriales</taxon>
        <taxon>Flavobacteriaceae</taxon>
        <taxon>Dokdonia</taxon>
    </lineage>
</organism>
<protein>
    <recommendedName>
        <fullName evidence="3">DUF4397 domain-containing protein</fullName>
    </recommendedName>
</protein>
<dbReference type="Proteomes" id="UP000281985">
    <property type="component" value="Unassembled WGS sequence"/>
</dbReference>
<evidence type="ECO:0008006" key="3">
    <source>
        <dbReference type="Google" id="ProtNLM"/>
    </source>
</evidence>
<dbReference type="RefSeq" id="WP_121916402.1">
    <property type="nucleotide sequence ID" value="NZ_REFV01000003.1"/>
</dbReference>
<name>A0A3M0GD20_9FLAO</name>
<dbReference type="EMBL" id="REFV01000003">
    <property type="protein sequence ID" value="RMB62765.1"/>
    <property type="molecule type" value="Genomic_DNA"/>
</dbReference>
<evidence type="ECO:0000313" key="2">
    <source>
        <dbReference type="Proteomes" id="UP000281985"/>
    </source>
</evidence>
<comment type="caution">
    <text evidence="1">The sequence shown here is derived from an EMBL/GenBank/DDBJ whole genome shotgun (WGS) entry which is preliminary data.</text>
</comment>
<evidence type="ECO:0000313" key="1">
    <source>
        <dbReference type="EMBL" id="RMB62765.1"/>
    </source>
</evidence>
<keyword evidence="2" id="KW-1185">Reference proteome</keyword>
<sequence>MRKILITTVILVYWISCLKAQNAEIQFIHNAADFNGIGGNVLSAFEYYTTLELEAPGFPDYSGQAVIMLLTGVEDPDAFENGESFDAYLLGPKGGNF</sequence>
<gene>
    <name evidence="1" type="ORF">EAX61_04090</name>
</gene>
<dbReference type="AlphaFoldDB" id="A0A3M0GD20"/>
<accession>A0A3M0GD20</accession>